<comment type="caution">
    <text evidence="8">The sequence shown here is derived from an EMBL/GenBank/DDBJ whole genome shotgun (WGS) entry which is preliminary data.</text>
</comment>
<dbReference type="InterPro" id="IPR051539">
    <property type="entry name" value="T4SS-coupling_protein"/>
</dbReference>
<evidence type="ECO:0000256" key="4">
    <source>
        <dbReference type="ARBA" id="ARBA00022989"/>
    </source>
</evidence>
<feature type="domain" description="TraD/TraG TraM recognition site" evidence="7">
    <location>
        <begin position="425"/>
        <end position="543"/>
    </location>
</feature>
<organism evidence="8 9">
    <name type="scientific">Aeromicrobium flavum</name>
    <dbReference type="NCBI Taxonomy" id="416568"/>
    <lineage>
        <taxon>Bacteria</taxon>
        <taxon>Bacillati</taxon>
        <taxon>Actinomycetota</taxon>
        <taxon>Actinomycetes</taxon>
        <taxon>Propionibacteriales</taxon>
        <taxon>Nocardioidaceae</taxon>
        <taxon>Aeromicrobium</taxon>
    </lineage>
</organism>
<dbReference type="PANTHER" id="PTHR37937">
    <property type="entry name" value="CONJUGATIVE TRANSFER: DNA TRANSPORT"/>
    <property type="match status" value="1"/>
</dbReference>
<dbReference type="SUPFAM" id="SSF52540">
    <property type="entry name" value="P-loop containing nucleoside triphosphate hydrolases"/>
    <property type="match status" value="1"/>
</dbReference>
<proteinExistence type="predicted"/>
<keyword evidence="5 6" id="KW-0472">Membrane</keyword>
<name>A0A512HR77_9ACTN</name>
<dbReference type="PANTHER" id="PTHR37937:SF1">
    <property type="entry name" value="CONJUGATIVE TRANSFER: DNA TRANSPORT"/>
    <property type="match status" value="1"/>
</dbReference>
<evidence type="ECO:0000256" key="2">
    <source>
        <dbReference type="ARBA" id="ARBA00022475"/>
    </source>
</evidence>
<evidence type="ECO:0000256" key="3">
    <source>
        <dbReference type="ARBA" id="ARBA00022692"/>
    </source>
</evidence>
<dbReference type="GO" id="GO:0005886">
    <property type="term" value="C:plasma membrane"/>
    <property type="evidence" value="ECO:0007669"/>
    <property type="project" value="UniProtKB-SubCell"/>
</dbReference>
<evidence type="ECO:0000313" key="8">
    <source>
        <dbReference type="EMBL" id="GEO87962.1"/>
    </source>
</evidence>
<sequence>MNPRGRPVDDELVNLALFALGVLGLVAAVLRLAGTVAAWVSGADRPRSGWHGGLGALTDPAAPGRALDAEGLTAWAYWSVAAAMLAVVVASAVVVWQRLGVIRQRASRDPRRVVGVATRSEVRAVASPKALLARSRTLRPSLVSPAASDVGYLLGRAHGRDVWASVEDSMLLLGPPRSGKGLHVVINSILDAPGAVVTTATRPDNLAATLTAREARGPVAVFDPQRLAGGLSAGLRWSPVRGCEDPLTAMIRATGLASATGLSTGGVESGGFWEGKTRTALQALLHAAALGDRPPRELFTWTLSPSAAADAVAILAGHSDAAPGWADSLESMIHSDPRTRDSIWMGVSLALSCLADPRVLDAVTPGPGEQFDPVEFLTSNGTLYLLATGAGAGASWSLVAAFIEDLVETARHLAAASSGARMDPPLLLALDEIGNLSPLPSLPVLMAEGGGTGITTMPVLQSLSQVRDKWGDHAAGAIWDASIVKIILGGTSSASDLRDLSALIGERDEKTDTVSIGDYGSRSLQRSTRRVPVLPPEVIRTLPFGTALVLLRSAPPVVTELRPWTARRDAVTLREQRAQVEAALRHPRGQ</sequence>
<protein>
    <recommendedName>
        <fullName evidence="7">TraD/TraG TraM recognition site domain-containing protein</fullName>
    </recommendedName>
</protein>
<dbReference type="AlphaFoldDB" id="A0A512HR77"/>
<accession>A0A512HR77</accession>
<gene>
    <name evidence="8" type="ORF">AFL01nite_02890</name>
</gene>
<dbReference type="Proteomes" id="UP000321769">
    <property type="component" value="Unassembled WGS sequence"/>
</dbReference>
<feature type="transmembrane region" description="Helical" evidence="6">
    <location>
        <begin position="12"/>
        <end position="40"/>
    </location>
</feature>
<feature type="transmembrane region" description="Helical" evidence="6">
    <location>
        <begin position="75"/>
        <end position="96"/>
    </location>
</feature>
<evidence type="ECO:0000256" key="1">
    <source>
        <dbReference type="ARBA" id="ARBA00004651"/>
    </source>
</evidence>
<dbReference type="InterPro" id="IPR027417">
    <property type="entry name" value="P-loop_NTPase"/>
</dbReference>
<reference evidence="8 9" key="1">
    <citation type="submission" date="2019-07" db="EMBL/GenBank/DDBJ databases">
        <title>Whole genome shotgun sequence of Aeromicrobium flavum NBRC 107625.</title>
        <authorList>
            <person name="Hosoyama A."/>
            <person name="Uohara A."/>
            <person name="Ohji S."/>
            <person name="Ichikawa N."/>
        </authorList>
    </citation>
    <scope>NUCLEOTIDE SEQUENCE [LARGE SCALE GENOMIC DNA]</scope>
    <source>
        <strain evidence="8 9">NBRC 107625</strain>
    </source>
</reference>
<comment type="subcellular location">
    <subcellularLocation>
        <location evidence="1">Cell membrane</location>
        <topology evidence="1">Multi-pass membrane protein</topology>
    </subcellularLocation>
</comment>
<keyword evidence="2" id="KW-1003">Cell membrane</keyword>
<dbReference type="CDD" id="cd01127">
    <property type="entry name" value="TrwB_TraG_TraD_VirD4"/>
    <property type="match status" value="1"/>
</dbReference>
<dbReference type="OrthoDB" id="226701at2"/>
<dbReference type="EMBL" id="BJZQ01000001">
    <property type="protein sequence ID" value="GEO87962.1"/>
    <property type="molecule type" value="Genomic_DNA"/>
</dbReference>
<evidence type="ECO:0000256" key="6">
    <source>
        <dbReference type="SAM" id="Phobius"/>
    </source>
</evidence>
<keyword evidence="4 6" id="KW-1133">Transmembrane helix</keyword>
<evidence type="ECO:0000313" key="9">
    <source>
        <dbReference type="Proteomes" id="UP000321769"/>
    </source>
</evidence>
<evidence type="ECO:0000259" key="7">
    <source>
        <dbReference type="Pfam" id="PF12696"/>
    </source>
</evidence>
<dbReference type="Pfam" id="PF12696">
    <property type="entry name" value="TraG-D_C"/>
    <property type="match status" value="1"/>
</dbReference>
<keyword evidence="3 6" id="KW-0812">Transmembrane</keyword>
<keyword evidence="9" id="KW-1185">Reference proteome</keyword>
<dbReference type="RefSeq" id="WP_146825311.1">
    <property type="nucleotide sequence ID" value="NZ_BAAAYQ010000001.1"/>
</dbReference>
<dbReference type="Gene3D" id="3.40.50.300">
    <property type="entry name" value="P-loop containing nucleotide triphosphate hydrolases"/>
    <property type="match status" value="1"/>
</dbReference>
<evidence type="ECO:0000256" key="5">
    <source>
        <dbReference type="ARBA" id="ARBA00023136"/>
    </source>
</evidence>
<dbReference type="InterPro" id="IPR032689">
    <property type="entry name" value="TraG-D_C"/>
</dbReference>